<gene>
    <name evidence="1" type="ORF">HGK34_13465</name>
</gene>
<dbReference type="EMBL" id="JABBYC010000024">
    <property type="protein sequence ID" value="MBL0887271.1"/>
    <property type="molecule type" value="Genomic_DNA"/>
</dbReference>
<proteinExistence type="predicted"/>
<protein>
    <submittedName>
        <fullName evidence="1">DUF1702 family protein</fullName>
    </submittedName>
</protein>
<evidence type="ECO:0000313" key="1">
    <source>
        <dbReference type="EMBL" id="MBL0887271.1"/>
    </source>
</evidence>
<accession>A0ABS1LM01</accession>
<dbReference type="InterPro" id="IPR012964">
    <property type="entry name" value="DUF1702"/>
</dbReference>
<dbReference type="Pfam" id="PF08012">
    <property type="entry name" value="DUF1702"/>
    <property type="match status" value="1"/>
</dbReference>
<reference evidence="1 2" key="1">
    <citation type="journal article" date="2021" name="Arch. Microbiol.">
        <title>Myceligenerans indicum sp. nov., an actinobacterium isolated from mangrove sediment of Sundarbans, India.</title>
        <authorList>
            <person name="Asha K."/>
            <person name="Bhadury P."/>
        </authorList>
    </citation>
    <scope>NUCLEOTIDE SEQUENCE [LARGE SCALE GENOMIC DNA]</scope>
    <source>
        <strain evidence="1 2">I2</strain>
    </source>
</reference>
<organism evidence="1 2">
    <name type="scientific">Myceligenerans indicum</name>
    <dbReference type="NCBI Taxonomy" id="2593663"/>
    <lineage>
        <taxon>Bacteria</taxon>
        <taxon>Bacillati</taxon>
        <taxon>Actinomycetota</taxon>
        <taxon>Actinomycetes</taxon>
        <taxon>Micrococcales</taxon>
        <taxon>Promicromonosporaceae</taxon>
        <taxon>Myceligenerans</taxon>
    </lineage>
</organism>
<evidence type="ECO:0000313" key="2">
    <source>
        <dbReference type="Proteomes" id="UP000675409"/>
    </source>
</evidence>
<name>A0ABS1LM01_9MICO</name>
<dbReference type="RefSeq" id="WP_201848156.1">
    <property type="nucleotide sequence ID" value="NZ_JABBYC010000024.1"/>
</dbReference>
<keyword evidence="2" id="KW-1185">Reference proteome</keyword>
<comment type="caution">
    <text evidence="1">The sequence shown here is derived from an EMBL/GenBank/DDBJ whole genome shotgun (WGS) entry which is preliminary data.</text>
</comment>
<sequence>MATPAEPLAALRRLRAVLTTPGVREVDPVRRGFRPWEAGESIVSPVGRAFLDGYRLAMRAPDARRAAHRLEDLPRSWQGFAAEGAAMAITIRAALEPWSRREFAAFEAATSRRHTYMAQVGLGWALARLPRPLWPELSALDPALAPLVLDGYGFHEVFFHNARTLREHGTRFPAERWPGGAEAARQSLMQGIGRGLWFHAGGSPTGIAGLVAGFDQRFSGSLWAGTGLAAAYAGGRDRAALARLLTAAGDDRRWLRQGAAFAVEARHRAGTVNEHTPVASEALCGGTIDDVVGLVGAHRPETTAGKPDWTAYETWRRSVAAALEPAGDIVDA</sequence>
<dbReference type="Proteomes" id="UP000675409">
    <property type="component" value="Unassembled WGS sequence"/>
</dbReference>